<gene>
    <name evidence="6" type="ORF">HNR28_000019</name>
</gene>
<dbReference type="Pfam" id="PF00126">
    <property type="entry name" value="HTH_1"/>
    <property type="match status" value="1"/>
</dbReference>
<dbReference type="InterPro" id="IPR058163">
    <property type="entry name" value="LysR-type_TF_proteobact-type"/>
</dbReference>
<dbReference type="AlphaFoldDB" id="A0A7W9TKD8"/>
<reference evidence="6 7" key="1">
    <citation type="submission" date="2020-08" db="EMBL/GenBank/DDBJ databases">
        <title>Genomic Encyclopedia of Type Strains, Phase IV (KMG-IV): sequencing the most valuable type-strain genomes for metagenomic binning, comparative biology and taxonomic classification.</title>
        <authorList>
            <person name="Goeker M."/>
        </authorList>
    </citation>
    <scope>NUCLEOTIDE SEQUENCE [LARGE SCALE GENOMIC DNA]</scope>
    <source>
        <strain evidence="6 7">DSM 12141</strain>
    </source>
</reference>
<feature type="domain" description="HTH lysR-type" evidence="5">
    <location>
        <begin position="12"/>
        <end position="69"/>
    </location>
</feature>
<dbReference type="GO" id="GO:0043565">
    <property type="term" value="F:sequence-specific DNA binding"/>
    <property type="evidence" value="ECO:0007669"/>
    <property type="project" value="TreeGrafter"/>
</dbReference>
<dbReference type="SUPFAM" id="SSF53850">
    <property type="entry name" value="Periplasmic binding protein-like II"/>
    <property type="match status" value="1"/>
</dbReference>
<dbReference type="InterPro" id="IPR036388">
    <property type="entry name" value="WH-like_DNA-bd_sf"/>
</dbReference>
<dbReference type="Proteomes" id="UP000541136">
    <property type="component" value="Unassembled WGS sequence"/>
</dbReference>
<sequence>MLRFAHQNLRLPSLATIQAFESAARLGSFGRAAEELCVTASAIGKRIGQLEAALGQPLFDRGSRGVVLTAAGHEYLDQIETALHLLSDISLHRRSRPRERIRLVTTPTFGHYILGPHLHEFTTAHPNVDMSVVLSIPYLDIGPTQADFWVRFGLGRYPGTISERLTDDTVFPACSPGYLERHGALRRPADLAEANLLRCPLDPWKPWFDAAGLDWPEPEGGVSFFDVGLAMAAARAGQGVIIARRSLAGAWLDDGTLVAPFGIRAAPDSHYYLCREASTPMTGAHLAFSLWVKALCARISQSS</sequence>
<organism evidence="6 7">
    <name type="scientific">Castellaniella defragrans</name>
    <name type="common">Alcaligenes defragrans</name>
    <dbReference type="NCBI Taxonomy" id="75697"/>
    <lineage>
        <taxon>Bacteria</taxon>
        <taxon>Pseudomonadati</taxon>
        <taxon>Pseudomonadota</taxon>
        <taxon>Betaproteobacteria</taxon>
        <taxon>Burkholderiales</taxon>
        <taxon>Alcaligenaceae</taxon>
        <taxon>Castellaniella</taxon>
    </lineage>
</organism>
<dbReference type="EMBL" id="JACHIB010000001">
    <property type="protein sequence ID" value="MBB6082001.1"/>
    <property type="molecule type" value="Genomic_DNA"/>
</dbReference>
<evidence type="ECO:0000313" key="6">
    <source>
        <dbReference type="EMBL" id="MBB6082001.1"/>
    </source>
</evidence>
<comment type="similarity">
    <text evidence="1">Belongs to the LysR transcriptional regulatory family.</text>
</comment>
<keyword evidence="3 6" id="KW-0238">DNA-binding</keyword>
<dbReference type="InterPro" id="IPR000847">
    <property type="entry name" value="LysR_HTH_N"/>
</dbReference>
<evidence type="ECO:0000256" key="1">
    <source>
        <dbReference type="ARBA" id="ARBA00009437"/>
    </source>
</evidence>
<dbReference type="Gene3D" id="3.40.190.10">
    <property type="entry name" value="Periplasmic binding protein-like II"/>
    <property type="match status" value="2"/>
</dbReference>
<dbReference type="SUPFAM" id="SSF46785">
    <property type="entry name" value="Winged helix' DNA-binding domain"/>
    <property type="match status" value="1"/>
</dbReference>
<dbReference type="CDD" id="cd08432">
    <property type="entry name" value="PBP2_GcdR_TrpI_HvrB_AmpR_like"/>
    <property type="match status" value="1"/>
</dbReference>
<dbReference type="PANTHER" id="PTHR30537">
    <property type="entry name" value="HTH-TYPE TRANSCRIPTIONAL REGULATOR"/>
    <property type="match status" value="1"/>
</dbReference>
<evidence type="ECO:0000256" key="3">
    <source>
        <dbReference type="ARBA" id="ARBA00023125"/>
    </source>
</evidence>
<dbReference type="InterPro" id="IPR005119">
    <property type="entry name" value="LysR_subst-bd"/>
</dbReference>
<dbReference type="Pfam" id="PF03466">
    <property type="entry name" value="LysR_substrate"/>
    <property type="match status" value="1"/>
</dbReference>
<keyword evidence="4" id="KW-0804">Transcription</keyword>
<dbReference type="PROSITE" id="PS50931">
    <property type="entry name" value="HTH_LYSR"/>
    <property type="match status" value="1"/>
</dbReference>
<name>A0A7W9TKD8_CASDE</name>
<dbReference type="RefSeq" id="WP_151024680.1">
    <property type="nucleotide sequence ID" value="NZ_JACHIB010000001.1"/>
</dbReference>
<dbReference type="Gene3D" id="1.10.10.10">
    <property type="entry name" value="Winged helix-like DNA-binding domain superfamily/Winged helix DNA-binding domain"/>
    <property type="match status" value="1"/>
</dbReference>
<dbReference type="PANTHER" id="PTHR30537:SF79">
    <property type="entry name" value="TRANSCRIPTIONAL REGULATOR-RELATED"/>
    <property type="match status" value="1"/>
</dbReference>
<comment type="caution">
    <text evidence="6">The sequence shown here is derived from an EMBL/GenBank/DDBJ whole genome shotgun (WGS) entry which is preliminary data.</text>
</comment>
<evidence type="ECO:0000259" key="5">
    <source>
        <dbReference type="PROSITE" id="PS50931"/>
    </source>
</evidence>
<evidence type="ECO:0000313" key="7">
    <source>
        <dbReference type="Proteomes" id="UP000541136"/>
    </source>
</evidence>
<evidence type="ECO:0000256" key="2">
    <source>
        <dbReference type="ARBA" id="ARBA00023015"/>
    </source>
</evidence>
<keyword evidence="2" id="KW-0805">Transcription regulation</keyword>
<dbReference type="InterPro" id="IPR036390">
    <property type="entry name" value="WH_DNA-bd_sf"/>
</dbReference>
<evidence type="ECO:0000256" key="4">
    <source>
        <dbReference type="ARBA" id="ARBA00023163"/>
    </source>
</evidence>
<dbReference type="GO" id="GO:0006351">
    <property type="term" value="P:DNA-templated transcription"/>
    <property type="evidence" value="ECO:0007669"/>
    <property type="project" value="TreeGrafter"/>
</dbReference>
<proteinExistence type="inferred from homology"/>
<accession>A0A7W9TKD8</accession>
<dbReference type="GO" id="GO:0003700">
    <property type="term" value="F:DNA-binding transcription factor activity"/>
    <property type="evidence" value="ECO:0007669"/>
    <property type="project" value="InterPro"/>
</dbReference>
<protein>
    <submittedName>
        <fullName evidence="6">DNA-binding transcriptional LysR family regulator</fullName>
    </submittedName>
</protein>